<proteinExistence type="predicted"/>
<evidence type="ECO:0000259" key="3">
    <source>
        <dbReference type="Pfam" id="PF04783"/>
    </source>
</evidence>
<gene>
    <name evidence="4" type="ORF">AAHA92_10702</name>
</gene>
<evidence type="ECO:0000256" key="1">
    <source>
        <dbReference type="SAM" id="MobiDB-lite"/>
    </source>
</evidence>
<name>A0ABD1HYW7_SALDI</name>
<dbReference type="InterPro" id="IPR006867">
    <property type="entry name" value="DUF632"/>
</dbReference>
<keyword evidence="5" id="KW-1185">Reference proteome</keyword>
<evidence type="ECO:0000313" key="4">
    <source>
        <dbReference type="EMBL" id="KAL1560499.1"/>
    </source>
</evidence>
<dbReference type="EMBL" id="JBEAFC010000004">
    <property type="protein sequence ID" value="KAL1560499.1"/>
    <property type="molecule type" value="Genomic_DNA"/>
</dbReference>
<reference evidence="4 5" key="1">
    <citation type="submission" date="2024-06" db="EMBL/GenBank/DDBJ databases">
        <title>A chromosome level genome sequence of Diviner's sage (Salvia divinorum).</title>
        <authorList>
            <person name="Ford S.A."/>
            <person name="Ro D.-K."/>
            <person name="Ness R.W."/>
            <person name="Phillips M.A."/>
        </authorList>
    </citation>
    <scope>NUCLEOTIDE SEQUENCE [LARGE SCALE GENOMIC DNA]</scope>
    <source>
        <strain evidence="4">SAF-2024a</strain>
        <tissue evidence="4">Leaf</tissue>
    </source>
</reference>
<feature type="compositionally biased region" description="Pro residues" evidence="1">
    <location>
        <begin position="73"/>
        <end position="90"/>
    </location>
</feature>
<sequence>MGCVASRIDKEERVRMCKERKRLMKQLLRYRKEFSDAQIAYLRSLRNSGVTLRQFTEPESLEFEEMSSAAGFPPSPPLPLPPSPPPPPTFSPDLRKSEGKSGETQSAVEEIIEDDEESGQTPPPPVPSSSWEYWDVFGSAPVHCEKRSEAVEQGEEEENWKDTNTDFVEEDEEEGVFAVDDDDDIDVLPPLEQQDTEFIDDSSSMMSWHTKDTSDMAMVVWRGKKILPSVVKDLDEYFLKASAVVKDIAVFIDINEGGTFLYQSTNEDKRKRSNSAKVFSALNWSWSSKSLQSTRETGYMLGSGEPCKPGAHCVTLEKLYSEEQKLYKDVKEEEISKVEYGRKSLLLQKQDEEHDWTKAEKTRSTFESLQSHISSLQESIGRSSSTILTLVNKELHPQLITLASGLMRMWKTMYNSHQVQSHISQKLNHLMDQQTVEPTTESQRQAAGQLQTEVKLWHHSFCKLVKYQREYVRTLFKWIELTNYIEGANTHHNESPTLHVLLDKWQQALDKLPDKMVSDAIKCLQSAVHSIILQQQHECDLRKRSEKLVRKLERELTFLAEMEIKFEGSVSVEDSKHPLIARRAKAEALRSLAEDEKVKYSNSVKRTRAMILKNLQTSLPKLFQALVVYSSAHCHSFEAILSHTTMSESEDMQTTASELLT</sequence>
<organism evidence="4 5">
    <name type="scientific">Salvia divinorum</name>
    <name type="common">Maria pastora</name>
    <name type="synonym">Diviner's sage</name>
    <dbReference type="NCBI Taxonomy" id="28513"/>
    <lineage>
        <taxon>Eukaryota</taxon>
        <taxon>Viridiplantae</taxon>
        <taxon>Streptophyta</taxon>
        <taxon>Embryophyta</taxon>
        <taxon>Tracheophyta</taxon>
        <taxon>Spermatophyta</taxon>
        <taxon>Magnoliopsida</taxon>
        <taxon>eudicotyledons</taxon>
        <taxon>Gunneridae</taxon>
        <taxon>Pentapetalae</taxon>
        <taxon>asterids</taxon>
        <taxon>lamiids</taxon>
        <taxon>Lamiales</taxon>
        <taxon>Lamiaceae</taxon>
        <taxon>Nepetoideae</taxon>
        <taxon>Mentheae</taxon>
        <taxon>Salviinae</taxon>
        <taxon>Salvia</taxon>
        <taxon>Salvia subgen. Calosphace</taxon>
    </lineage>
</organism>
<feature type="domain" description="DUF630" evidence="3">
    <location>
        <begin position="1"/>
        <end position="59"/>
    </location>
</feature>
<evidence type="ECO:0000259" key="2">
    <source>
        <dbReference type="Pfam" id="PF04782"/>
    </source>
</evidence>
<protein>
    <submittedName>
        <fullName evidence="4">Protein ALTERED PHOSPHATE STARVATION RESPONSE 1-like</fullName>
    </submittedName>
</protein>
<comment type="caution">
    <text evidence="4">The sequence shown here is derived from an EMBL/GenBank/DDBJ whole genome shotgun (WGS) entry which is preliminary data.</text>
</comment>
<dbReference type="PANTHER" id="PTHR21450">
    <property type="entry name" value="PROTEIN ALTERED PHOSPHATE STARVATION RESPONSE 1"/>
    <property type="match status" value="1"/>
</dbReference>
<dbReference type="PANTHER" id="PTHR21450:SF21">
    <property type="entry name" value="REDUCTASE SUBUNIT C, PUTATIVE (DUF630 AND DUF632)-RELATED"/>
    <property type="match status" value="1"/>
</dbReference>
<dbReference type="Pfam" id="PF04782">
    <property type="entry name" value="DUF632"/>
    <property type="match status" value="1"/>
</dbReference>
<dbReference type="AlphaFoldDB" id="A0ABD1HYW7"/>
<feature type="domain" description="DUF632" evidence="2">
    <location>
        <begin position="228"/>
        <end position="529"/>
    </location>
</feature>
<feature type="region of interest" description="Disordered" evidence="1">
    <location>
        <begin position="61"/>
        <end position="132"/>
    </location>
</feature>
<dbReference type="Pfam" id="PF04783">
    <property type="entry name" value="DUF630"/>
    <property type="match status" value="1"/>
</dbReference>
<dbReference type="Proteomes" id="UP001567538">
    <property type="component" value="Unassembled WGS sequence"/>
</dbReference>
<evidence type="ECO:0000313" key="5">
    <source>
        <dbReference type="Proteomes" id="UP001567538"/>
    </source>
</evidence>
<dbReference type="InterPro" id="IPR006868">
    <property type="entry name" value="DUF630"/>
</dbReference>
<accession>A0ABD1HYW7</accession>